<dbReference type="Gramene" id="VVA31372">
    <property type="protein sequence ID" value="VVA31372"/>
    <property type="gene ID" value="Prudul26B018919"/>
</dbReference>
<proteinExistence type="predicted"/>
<name>A0A5E4FVF2_PRUDU</name>
<evidence type="ECO:0000313" key="1">
    <source>
        <dbReference type="EMBL" id="VVA31372.1"/>
    </source>
</evidence>
<evidence type="ECO:0000313" key="2">
    <source>
        <dbReference type="Proteomes" id="UP000327085"/>
    </source>
</evidence>
<gene>
    <name evidence="1" type="ORF">ALMOND_2B018919</name>
</gene>
<protein>
    <submittedName>
        <fullName evidence="1">PREDICTED: probable E3 ubiquitin</fullName>
    </submittedName>
</protein>
<dbReference type="AlphaFoldDB" id="A0A5E4FVF2"/>
<dbReference type="EMBL" id="CABIKO010000213">
    <property type="protein sequence ID" value="VVA31372.1"/>
    <property type="molecule type" value="Genomic_DNA"/>
</dbReference>
<sequence>MSCSFSSARVKYLVGSNNKKVGSMQNNRYVPFKPPVDKLRNHDLLREVVRLRTSSAAERQRDAIKHGVDSTSLTPSEVGMAVAKKARESFTEAKGSSAIPAADPKVDKSSHVRDVSESDLLKMNFLSSLPTYVKMNSSAVASYSAKLNELGTSAKVRKGKG</sequence>
<dbReference type="InParanoid" id="A0A5E4FVF2"/>
<organism evidence="1 2">
    <name type="scientific">Prunus dulcis</name>
    <name type="common">Almond</name>
    <name type="synonym">Amygdalus dulcis</name>
    <dbReference type="NCBI Taxonomy" id="3755"/>
    <lineage>
        <taxon>Eukaryota</taxon>
        <taxon>Viridiplantae</taxon>
        <taxon>Streptophyta</taxon>
        <taxon>Embryophyta</taxon>
        <taxon>Tracheophyta</taxon>
        <taxon>Spermatophyta</taxon>
        <taxon>Magnoliopsida</taxon>
        <taxon>eudicotyledons</taxon>
        <taxon>Gunneridae</taxon>
        <taxon>Pentapetalae</taxon>
        <taxon>rosids</taxon>
        <taxon>fabids</taxon>
        <taxon>Rosales</taxon>
        <taxon>Rosaceae</taxon>
        <taxon>Amygdaloideae</taxon>
        <taxon>Amygdaleae</taxon>
        <taxon>Prunus</taxon>
    </lineage>
</organism>
<dbReference type="Proteomes" id="UP000327085">
    <property type="component" value="Chromosome 7"/>
</dbReference>
<reference evidence="2" key="1">
    <citation type="journal article" date="2020" name="Plant J.">
        <title>Transposons played a major role in the diversification between the closely related almond and peach genomes: results from the almond genome sequence.</title>
        <authorList>
            <person name="Alioto T."/>
            <person name="Alexiou K.G."/>
            <person name="Bardil A."/>
            <person name="Barteri F."/>
            <person name="Castanera R."/>
            <person name="Cruz F."/>
            <person name="Dhingra A."/>
            <person name="Duval H."/>
            <person name="Fernandez I Marti A."/>
            <person name="Frias L."/>
            <person name="Galan B."/>
            <person name="Garcia J.L."/>
            <person name="Howad W."/>
            <person name="Gomez-Garrido J."/>
            <person name="Gut M."/>
            <person name="Julca I."/>
            <person name="Morata J."/>
            <person name="Puigdomenech P."/>
            <person name="Ribeca P."/>
            <person name="Rubio Cabetas M.J."/>
            <person name="Vlasova A."/>
            <person name="Wirthensohn M."/>
            <person name="Garcia-Mas J."/>
            <person name="Gabaldon T."/>
            <person name="Casacuberta J.M."/>
            <person name="Arus P."/>
        </authorList>
    </citation>
    <scope>NUCLEOTIDE SEQUENCE [LARGE SCALE GENOMIC DNA]</scope>
    <source>
        <strain evidence="2">cv. Texas</strain>
    </source>
</reference>
<accession>A0A5E4FVF2</accession>